<accession>X7F2T0</accession>
<evidence type="ECO:0000313" key="3">
    <source>
        <dbReference type="Proteomes" id="UP000023430"/>
    </source>
</evidence>
<dbReference type="OrthoDB" id="7248516at2"/>
<evidence type="ECO:0000259" key="1">
    <source>
        <dbReference type="Pfam" id="PF00535"/>
    </source>
</evidence>
<dbReference type="AlphaFoldDB" id="X7F2T0"/>
<feature type="domain" description="Glycosyltransferase 2-like" evidence="1">
    <location>
        <begin position="3"/>
        <end position="126"/>
    </location>
</feature>
<dbReference type="InterPro" id="IPR001173">
    <property type="entry name" value="Glyco_trans_2-like"/>
</dbReference>
<proteinExistence type="predicted"/>
<keyword evidence="3" id="KW-1185">Reference proteome</keyword>
<sequence>MLSVAIFAHNEEAHIGAALAAVAAAGIGPRDRVTVLVNGTTDRTMERVEAVAAEDPRVRGVEIAFGDKANAWDVYVQHLAPEEAEAHVFIDGDVQVSHGSIALLRAALDAHPEALAASALPRGGRRAEDWAARVLENHGLPGNFYALRGSVVARMRGRFWMPVGLIGDDTFLRNMLLRDLDPQAAPELARIRPVPGARFDYRSFPLTSLAGVRALWRRHRRYALREAQMHVLMRHLARTGIAGLPRRIDALYGAWSVWSDMRTARVGFGPRRLLFPLVIPPARRAAGQDLGAGLWYADED</sequence>
<dbReference type="Gene3D" id="3.90.550.10">
    <property type="entry name" value="Spore Coat Polysaccharide Biosynthesis Protein SpsA, Chain A"/>
    <property type="match status" value="1"/>
</dbReference>
<dbReference type="RefSeq" id="WP_051492166.1">
    <property type="nucleotide sequence ID" value="NZ_JAME01000037.1"/>
</dbReference>
<dbReference type="InterPro" id="IPR029044">
    <property type="entry name" value="Nucleotide-diphossugar_trans"/>
</dbReference>
<protein>
    <recommendedName>
        <fullName evidence="1">Glycosyltransferase 2-like domain-containing protein</fullName>
    </recommendedName>
</protein>
<name>X7F2T0_9RHOB</name>
<dbReference type="SUPFAM" id="SSF53448">
    <property type="entry name" value="Nucleotide-diphospho-sugar transferases"/>
    <property type="match status" value="1"/>
</dbReference>
<gene>
    <name evidence="2" type="ORF">RISW2_15030</name>
</gene>
<comment type="caution">
    <text evidence="2">The sequence shown here is derived from an EMBL/GenBank/DDBJ whole genome shotgun (WGS) entry which is preliminary data.</text>
</comment>
<evidence type="ECO:0000313" key="2">
    <source>
        <dbReference type="EMBL" id="ETX27232.1"/>
    </source>
</evidence>
<dbReference type="STRING" id="1449351.RISW2_15030"/>
<dbReference type="eggNOG" id="COG1215">
    <property type="taxonomic scope" value="Bacteria"/>
</dbReference>
<organism evidence="2 3">
    <name type="scientific">Roseivivax isoporae LMG 25204</name>
    <dbReference type="NCBI Taxonomy" id="1449351"/>
    <lineage>
        <taxon>Bacteria</taxon>
        <taxon>Pseudomonadati</taxon>
        <taxon>Pseudomonadota</taxon>
        <taxon>Alphaproteobacteria</taxon>
        <taxon>Rhodobacterales</taxon>
        <taxon>Roseobacteraceae</taxon>
        <taxon>Roseivivax</taxon>
    </lineage>
</organism>
<dbReference type="Proteomes" id="UP000023430">
    <property type="component" value="Unassembled WGS sequence"/>
</dbReference>
<dbReference type="EMBL" id="JAME01000037">
    <property type="protein sequence ID" value="ETX27232.1"/>
    <property type="molecule type" value="Genomic_DNA"/>
</dbReference>
<dbReference type="Pfam" id="PF00535">
    <property type="entry name" value="Glycos_transf_2"/>
    <property type="match status" value="1"/>
</dbReference>
<reference evidence="2 3" key="1">
    <citation type="submission" date="2014-01" db="EMBL/GenBank/DDBJ databases">
        <title>Roseivivax isoporae LMG 25204 Genome Sequencing.</title>
        <authorList>
            <person name="Lai Q."/>
            <person name="Li G."/>
            <person name="Shao Z."/>
        </authorList>
    </citation>
    <scope>NUCLEOTIDE SEQUENCE [LARGE SCALE GENOMIC DNA]</scope>
    <source>
        <strain evidence="2 3">LMG 25204</strain>
    </source>
</reference>